<feature type="transmembrane region" description="Helical" evidence="9">
    <location>
        <begin position="48"/>
        <end position="68"/>
    </location>
</feature>
<dbReference type="Proteomes" id="UP001255856">
    <property type="component" value="Unassembled WGS sequence"/>
</dbReference>
<dbReference type="GO" id="GO:0006952">
    <property type="term" value="P:defense response"/>
    <property type="evidence" value="ECO:0007669"/>
    <property type="project" value="UniProtKB-KW"/>
</dbReference>
<evidence type="ECO:0000256" key="3">
    <source>
        <dbReference type="ARBA" id="ARBA00022692"/>
    </source>
</evidence>
<evidence type="ECO:0000313" key="10">
    <source>
        <dbReference type="EMBL" id="KAK2079488.1"/>
    </source>
</evidence>
<dbReference type="AlphaFoldDB" id="A0AAD9MME0"/>
<evidence type="ECO:0000256" key="4">
    <source>
        <dbReference type="ARBA" id="ARBA00022821"/>
    </source>
</evidence>
<dbReference type="PANTHER" id="PTHR31942">
    <property type="entry name" value="MLO-LIKE PROTEIN 1"/>
    <property type="match status" value="1"/>
</dbReference>
<accession>A0AAD9MME0</accession>
<protein>
    <recommendedName>
        <fullName evidence="12">MLO-like protein</fullName>
    </recommendedName>
</protein>
<evidence type="ECO:0008006" key="12">
    <source>
        <dbReference type="Google" id="ProtNLM"/>
    </source>
</evidence>
<dbReference type="GO" id="GO:0016020">
    <property type="term" value="C:membrane"/>
    <property type="evidence" value="ECO:0007669"/>
    <property type="project" value="UniProtKB-SubCell"/>
</dbReference>
<dbReference type="EMBL" id="JASFZW010000002">
    <property type="protein sequence ID" value="KAK2079488.1"/>
    <property type="molecule type" value="Genomic_DNA"/>
</dbReference>
<feature type="transmembrane region" description="Helical" evidence="9">
    <location>
        <begin position="588"/>
        <end position="616"/>
    </location>
</feature>
<evidence type="ECO:0000256" key="5">
    <source>
        <dbReference type="ARBA" id="ARBA00022989"/>
    </source>
</evidence>
<evidence type="ECO:0000256" key="8">
    <source>
        <dbReference type="SAM" id="MobiDB-lite"/>
    </source>
</evidence>
<dbReference type="InterPro" id="IPR004326">
    <property type="entry name" value="Mlo"/>
</dbReference>
<reference evidence="10" key="1">
    <citation type="submission" date="2021-01" db="EMBL/GenBank/DDBJ databases">
        <authorList>
            <person name="Eckstrom K.M.E."/>
        </authorList>
    </citation>
    <scope>NUCLEOTIDE SEQUENCE</scope>
    <source>
        <strain evidence="10">UVCC 0001</strain>
    </source>
</reference>
<evidence type="ECO:0000256" key="1">
    <source>
        <dbReference type="ARBA" id="ARBA00004141"/>
    </source>
</evidence>
<comment type="caution">
    <text evidence="10">The sequence shown here is derived from an EMBL/GenBank/DDBJ whole genome shotgun (WGS) entry which is preliminary data.</text>
</comment>
<comment type="subcellular location">
    <subcellularLocation>
        <location evidence="1">Membrane</location>
        <topology evidence="1">Multi-pass membrane protein</topology>
    </subcellularLocation>
</comment>
<comment type="similarity">
    <text evidence="2">Belongs to the MLO family.</text>
</comment>
<gene>
    <name evidence="10" type="ORF">QBZ16_001882</name>
</gene>
<sequence length="722" mass="79865">MVPTYTLALVFAFFFLLSFLFEWCVELVEHGLAKRNRIGLLSAFRKLIMELTLLGFVSLILTLFQSSLTKACGTRSRGWPSCMYQDCTFVSPGGESYCGCYGTSAPVTTDSSSDVPPANEDYCVEYETLEVEFAMELLQSGFEIAAQIANQTITEAMEHFFNTTINCTIADFSNTTQSRRRLQSAAPTWSLDTGVQSLAIDAAPLTWPRGPFASKTPPLPARRLASGDETSDTFGENSYILPKIDTFTCQGPFLQGHCPDGQVPALTNETLHQLHLWIFLIAIFHVICSLVMILLAEWRLRWWRRWQTEDEVQRPSVCVDPEATADAGLHRSSHGSGRLSRAASSVKELELTRSASGRVAGPTIAEPEPEPPAEQPANGDVASHDAALYEPARPRRSFFPRLFGGWQRRFVRRDTRLEGAYPLLVEAIICVTYAFHPVMVGRQEFLFLRGSYIATHQVQGPLDFVTLARQGLELDAAGLVGLSIEMWLLVIILVLCSGVVGWVGSLFALLGAIGALIINVSLTARIRFRIRGGKANRFDERRPWWRGGEMLTAAGIRLITFLCSLIFSTDVLFVWQFGTGGCYFTRDIYIFGFTAVVPWWGTFVQAIIVLAWLGLVSLPAYSLLRRDAPYDVAQRLGGDDASHEPKTVTAARALSTLVTRVAASTVLRKEARSNPVTDRANLDAERMRLEAWAKTLEARERALGDAGAVINGSVATQNHPET</sequence>
<evidence type="ECO:0000256" key="9">
    <source>
        <dbReference type="SAM" id="Phobius"/>
    </source>
</evidence>
<organism evidence="10 11">
    <name type="scientific">Prototheca wickerhamii</name>
    <dbReference type="NCBI Taxonomy" id="3111"/>
    <lineage>
        <taxon>Eukaryota</taxon>
        <taxon>Viridiplantae</taxon>
        <taxon>Chlorophyta</taxon>
        <taxon>core chlorophytes</taxon>
        <taxon>Trebouxiophyceae</taxon>
        <taxon>Chlorellales</taxon>
        <taxon>Chlorellaceae</taxon>
        <taxon>Prototheca</taxon>
    </lineage>
</organism>
<evidence type="ECO:0000313" key="11">
    <source>
        <dbReference type="Proteomes" id="UP001255856"/>
    </source>
</evidence>
<dbReference type="Pfam" id="PF03094">
    <property type="entry name" value="Mlo"/>
    <property type="match status" value="2"/>
</dbReference>
<evidence type="ECO:0000256" key="6">
    <source>
        <dbReference type="ARBA" id="ARBA00023136"/>
    </source>
</evidence>
<feature type="compositionally biased region" description="Low complexity" evidence="8">
    <location>
        <begin position="334"/>
        <end position="345"/>
    </location>
</feature>
<keyword evidence="6 9" id="KW-0472">Membrane</keyword>
<keyword evidence="3 9" id="KW-0812">Transmembrane</keyword>
<evidence type="ECO:0000256" key="2">
    <source>
        <dbReference type="ARBA" id="ARBA00006574"/>
    </source>
</evidence>
<feature type="transmembrane region" description="Helical" evidence="9">
    <location>
        <begin position="274"/>
        <end position="296"/>
    </location>
</feature>
<keyword evidence="5 9" id="KW-1133">Transmembrane helix</keyword>
<name>A0AAD9MME0_PROWI</name>
<feature type="region of interest" description="Disordered" evidence="8">
    <location>
        <begin position="327"/>
        <end position="382"/>
    </location>
</feature>
<dbReference type="PANTHER" id="PTHR31942:SF52">
    <property type="entry name" value="MLO-LIKE PROTEIN 1"/>
    <property type="match status" value="1"/>
</dbReference>
<keyword evidence="4" id="KW-0611">Plant defense</keyword>
<feature type="transmembrane region" description="Helical" evidence="9">
    <location>
        <begin position="6"/>
        <end position="28"/>
    </location>
</feature>
<keyword evidence="7" id="KW-0568">Pathogenesis-related protein</keyword>
<keyword evidence="11" id="KW-1185">Reference proteome</keyword>
<proteinExistence type="inferred from homology"/>
<feature type="transmembrane region" description="Helical" evidence="9">
    <location>
        <begin position="506"/>
        <end position="526"/>
    </location>
</feature>
<evidence type="ECO:0000256" key="7">
    <source>
        <dbReference type="ARBA" id="ARBA00023265"/>
    </source>
</evidence>
<feature type="transmembrane region" description="Helical" evidence="9">
    <location>
        <begin position="547"/>
        <end position="568"/>
    </location>
</feature>